<dbReference type="CDD" id="cd17365">
    <property type="entry name" value="MFS_PcaK_like"/>
    <property type="match status" value="1"/>
</dbReference>
<evidence type="ECO:0000256" key="5">
    <source>
        <dbReference type="SAM" id="Phobius"/>
    </source>
</evidence>
<dbReference type="InterPro" id="IPR011701">
    <property type="entry name" value="MFS"/>
</dbReference>
<sequence length="440" mass="45420">MVSGTGRWVAVLCWVAVALDGFDLVVLGAVTPALLEYEAWGLTAPRVGAITSYGLVGMMIGALGIGTLADVVGRRMCVLLSVTSFSVFTALLAVAPSPEIFGVLRFLGGLGLGGLIPTAATLVSEYAGTRRNSSSITFMMTGYHVGGVLTALLAIPVLPVLGWRAMFVVGALPALVLVPLMLKNLPESTSFLVARGRRDEAEVLAERYGISLEPEEVRGVAAEERTSEGTGLGAVKTLFSGGYLLGTLAFSVASFMGLLLVYGLNQWLPTIMRDAGYALGAALAFLLVLNVGAVVGLLLAGPVADRYGSKAACAGWFALAAVFLFLLSVQMPLALTYAAVFVTGFFVFSAQVLLYAYVSRHYPTSGRGTALGWAAGIGRVGAICGPLLGGLLLGAGLAVPWGFYAFALVGLLGAVFISAVPRSPAEDARGTTVSPGAATR</sequence>
<dbReference type="PROSITE" id="PS50850">
    <property type="entry name" value="MFS"/>
    <property type="match status" value="1"/>
</dbReference>
<evidence type="ECO:0000256" key="3">
    <source>
        <dbReference type="ARBA" id="ARBA00022989"/>
    </source>
</evidence>
<dbReference type="GO" id="GO:0005886">
    <property type="term" value="C:plasma membrane"/>
    <property type="evidence" value="ECO:0007669"/>
    <property type="project" value="UniProtKB-SubCell"/>
</dbReference>
<dbReference type="RefSeq" id="WP_166178388.1">
    <property type="nucleotide sequence ID" value="NZ_CP045119.1"/>
</dbReference>
<organism evidence="7 8">
    <name type="scientific">Rubrobacter tropicus</name>
    <dbReference type="NCBI Taxonomy" id="2653851"/>
    <lineage>
        <taxon>Bacteria</taxon>
        <taxon>Bacillati</taxon>
        <taxon>Actinomycetota</taxon>
        <taxon>Rubrobacteria</taxon>
        <taxon>Rubrobacterales</taxon>
        <taxon>Rubrobacteraceae</taxon>
        <taxon>Rubrobacter</taxon>
    </lineage>
</organism>
<feature type="transmembrane region" description="Helical" evidence="5">
    <location>
        <begin position="76"/>
        <end position="94"/>
    </location>
</feature>
<evidence type="ECO:0000313" key="7">
    <source>
        <dbReference type="EMBL" id="QIN84323.1"/>
    </source>
</evidence>
<evidence type="ECO:0000256" key="1">
    <source>
        <dbReference type="ARBA" id="ARBA00004651"/>
    </source>
</evidence>
<evidence type="ECO:0000256" key="2">
    <source>
        <dbReference type="ARBA" id="ARBA00022692"/>
    </source>
</evidence>
<dbReference type="Gene3D" id="1.20.1250.20">
    <property type="entry name" value="MFS general substrate transporter like domains"/>
    <property type="match status" value="1"/>
</dbReference>
<proteinExistence type="predicted"/>
<dbReference type="InterPro" id="IPR020846">
    <property type="entry name" value="MFS_dom"/>
</dbReference>
<comment type="subcellular location">
    <subcellularLocation>
        <location evidence="1">Cell membrane</location>
        <topology evidence="1">Multi-pass membrane protein</topology>
    </subcellularLocation>
</comment>
<dbReference type="KEGG" id="rub:GBA63_17980"/>
<dbReference type="InterPro" id="IPR036259">
    <property type="entry name" value="MFS_trans_sf"/>
</dbReference>
<dbReference type="Proteomes" id="UP000501452">
    <property type="component" value="Chromosome"/>
</dbReference>
<feature type="transmembrane region" description="Helical" evidence="5">
    <location>
        <begin position="311"/>
        <end position="329"/>
    </location>
</feature>
<keyword evidence="8" id="KW-1185">Reference proteome</keyword>
<feature type="transmembrane region" description="Helical" evidence="5">
    <location>
        <begin position="161"/>
        <end position="182"/>
    </location>
</feature>
<dbReference type="PANTHER" id="PTHR23508">
    <property type="entry name" value="CARBOXYLIC ACID TRANSPORTER PROTEIN HOMOLOG"/>
    <property type="match status" value="1"/>
</dbReference>
<feature type="transmembrane region" description="Helical" evidence="5">
    <location>
        <begin position="52"/>
        <end position="69"/>
    </location>
</feature>
<dbReference type="AlphaFoldDB" id="A0A6G8QCZ6"/>
<feature type="transmembrane region" description="Helical" evidence="5">
    <location>
        <begin position="100"/>
        <end position="123"/>
    </location>
</feature>
<keyword evidence="2 5" id="KW-0812">Transmembrane</keyword>
<reference evidence="7 8" key="1">
    <citation type="submission" date="2019-10" db="EMBL/GenBank/DDBJ databases">
        <title>Rubrobacter sp nov SCSIO 52090 isolated from a deep-sea sediment in the South China Sea.</title>
        <authorList>
            <person name="Chen R.W."/>
        </authorList>
    </citation>
    <scope>NUCLEOTIDE SEQUENCE [LARGE SCALE GENOMIC DNA]</scope>
    <source>
        <strain evidence="7 8">SCSIO 52909</strain>
    </source>
</reference>
<dbReference type="GO" id="GO:0046943">
    <property type="term" value="F:carboxylic acid transmembrane transporter activity"/>
    <property type="evidence" value="ECO:0007669"/>
    <property type="project" value="TreeGrafter"/>
</dbReference>
<keyword evidence="4 5" id="KW-0472">Membrane</keyword>
<feature type="transmembrane region" description="Helical" evidence="5">
    <location>
        <begin position="401"/>
        <end position="420"/>
    </location>
</feature>
<feature type="transmembrane region" description="Helical" evidence="5">
    <location>
        <begin position="370"/>
        <end position="395"/>
    </location>
</feature>
<feature type="transmembrane region" description="Helical" evidence="5">
    <location>
        <begin position="135"/>
        <end position="155"/>
    </location>
</feature>
<evidence type="ECO:0000256" key="4">
    <source>
        <dbReference type="ARBA" id="ARBA00023136"/>
    </source>
</evidence>
<dbReference type="Pfam" id="PF07690">
    <property type="entry name" value="MFS_1"/>
    <property type="match status" value="1"/>
</dbReference>
<dbReference type="PROSITE" id="PS00216">
    <property type="entry name" value="SUGAR_TRANSPORT_1"/>
    <property type="match status" value="1"/>
</dbReference>
<feature type="transmembrane region" description="Helical" evidence="5">
    <location>
        <begin position="276"/>
        <end position="299"/>
    </location>
</feature>
<feature type="transmembrane region" description="Helical" evidence="5">
    <location>
        <begin position="243"/>
        <end position="264"/>
    </location>
</feature>
<dbReference type="SUPFAM" id="SSF103473">
    <property type="entry name" value="MFS general substrate transporter"/>
    <property type="match status" value="1"/>
</dbReference>
<protein>
    <submittedName>
        <fullName evidence="7">MFS transporter</fullName>
    </submittedName>
</protein>
<dbReference type="InterPro" id="IPR005829">
    <property type="entry name" value="Sugar_transporter_CS"/>
</dbReference>
<dbReference type="PANTHER" id="PTHR23508:SF10">
    <property type="entry name" value="CARBOXYLIC ACID TRANSPORTER PROTEIN HOMOLOG"/>
    <property type="match status" value="1"/>
</dbReference>
<dbReference type="EMBL" id="CP045119">
    <property type="protein sequence ID" value="QIN84323.1"/>
    <property type="molecule type" value="Genomic_DNA"/>
</dbReference>
<feature type="transmembrane region" description="Helical" evidence="5">
    <location>
        <begin position="335"/>
        <end position="358"/>
    </location>
</feature>
<feature type="domain" description="Major facilitator superfamily (MFS) profile" evidence="6">
    <location>
        <begin position="9"/>
        <end position="425"/>
    </location>
</feature>
<evidence type="ECO:0000313" key="8">
    <source>
        <dbReference type="Proteomes" id="UP000501452"/>
    </source>
</evidence>
<keyword evidence="3 5" id="KW-1133">Transmembrane helix</keyword>
<gene>
    <name evidence="7" type="ORF">GBA63_17980</name>
</gene>
<accession>A0A6G8QCZ6</accession>
<name>A0A6G8QCZ6_9ACTN</name>
<evidence type="ECO:0000259" key="6">
    <source>
        <dbReference type="PROSITE" id="PS50850"/>
    </source>
</evidence>